<dbReference type="Proteomes" id="UP000824596">
    <property type="component" value="Unassembled WGS sequence"/>
</dbReference>
<evidence type="ECO:0000313" key="3">
    <source>
        <dbReference type="EMBL" id="KAH0965336.1"/>
    </source>
</evidence>
<evidence type="ECO:0000256" key="1">
    <source>
        <dbReference type="SAM" id="MobiDB-lite"/>
    </source>
</evidence>
<dbReference type="Pfam" id="PF17667">
    <property type="entry name" value="Pkinase_fungal"/>
    <property type="match status" value="1"/>
</dbReference>
<evidence type="ECO:0000259" key="2">
    <source>
        <dbReference type="Pfam" id="PF17667"/>
    </source>
</evidence>
<evidence type="ECO:0000313" key="4">
    <source>
        <dbReference type="Proteomes" id="UP000824596"/>
    </source>
</evidence>
<dbReference type="AlphaFoldDB" id="A0A9P8N3K8"/>
<reference evidence="3" key="1">
    <citation type="submission" date="2021-09" db="EMBL/GenBank/DDBJ databases">
        <title>A high-quality genome of the endoparasitic fungus Hirsutella rhossiliensis with a comparison of Hirsutella genomes reveals transposable elements contributing to genome size variation.</title>
        <authorList>
            <person name="Lin R."/>
            <person name="Jiao Y."/>
            <person name="Sun X."/>
            <person name="Ling J."/>
            <person name="Xie B."/>
            <person name="Cheng X."/>
        </authorList>
    </citation>
    <scope>NUCLEOTIDE SEQUENCE</scope>
    <source>
        <strain evidence="3">HR02</strain>
    </source>
</reference>
<dbReference type="EMBL" id="JAIZPD010000003">
    <property type="protein sequence ID" value="KAH0965336.1"/>
    <property type="molecule type" value="Genomic_DNA"/>
</dbReference>
<dbReference type="InterPro" id="IPR040976">
    <property type="entry name" value="Pkinase_fungal"/>
</dbReference>
<dbReference type="OrthoDB" id="5411773at2759"/>
<feature type="domain" description="Fungal-type protein kinase" evidence="2">
    <location>
        <begin position="487"/>
        <end position="539"/>
    </location>
</feature>
<accession>A0A9P8N3K8</accession>
<feature type="region of interest" description="Disordered" evidence="1">
    <location>
        <begin position="103"/>
        <end position="126"/>
    </location>
</feature>
<feature type="region of interest" description="Disordered" evidence="1">
    <location>
        <begin position="280"/>
        <end position="300"/>
    </location>
</feature>
<dbReference type="RefSeq" id="XP_044722849.1">
    <property type="nucleotide sequence ID" value="XM_044861823.1"/>
</dbReference>
<proteinExistence type="predicted"/>
<gene>
    <name evidence="3" type="ORF">HRG_03352</name>
</gene>
<organism evidence="3 4">
    <name type="scientific">Hirsutella rhossiliensis</name>
    <dbReference type="NCBI Taxonomy" id="111463"/>
    <lineage>
        <taxon>Eukaryota</taxon>
        <taxon>Fungi</taxon>
        <taxon>Dikarya</taxon>
        <taxon>Ascomycota</taxon>
        <taxon>Pezizomycotina</taxon>
        <taxon>Sordariomycetes</taxon>
        <taxon>Hypocreomycetidae</taxon>
        <taxon>Hypocreales</taxon>
        <taxon>Ophiocordycipitaceae</taxon>
        <taxon>Hirsutella</taxon>
    </lineage>
</organism>
<name>A0A9P8N3K8_9HYPO</name>
<comment type="caution">
    <text evidence="3">The sequence shown here is derived from an EMBL/GenBank/DDBJ whole genome shotgun (WGS) entry which is preliminary data.</text>
</comment>
<dbReference type="GeneID" id="68352481"/>
<keyword evidence="4" id="KW-1185">Reference proteome</keyword>
<protein>
    <submittedName>
        <fullName evidence="3">Major facilitator superfamily transporter</fullName>
    </submittedName>
</protein>
<sequence length="655" mass="73238">MIFLEEQIYTCAINLLNSTLGYGMSRQMPTRKSVPVPPPSHLALLGTLVVHPLHTTRADKPDHLIVSSLALNYLRNVLTIAGPINAGFRVAFQFHSTPRWARQSDRAGSASDSDMSDGDSNGDLDHLRGRMANEASVWSRGQDLWSTVGWAFNTATVHPHRWRYWKVWLGLMLDVLDADWAERERLDQEAHETSGRRGHESVTWRSESMIYMYMNQEDGRQTGHKRIMKALFADGGGQSSSAFLEVFEKEPRGPKKASRKRKWEQALDLESDKLGDYFDSDSISSSISEPPTPEKGRGASSVVSFGCSNPGLIESIRLRLRFFRLLSAATSVLRWRLDLNRLHEDIAAGIKLLPLQMFALFLSQRENPLLPESYVTIIKELFHLLLPSRHKNPANADPEGHAMGSLSIPMLEHCYISLPANTVGLEDNAKLSLVVEHAMQLLWNCEMAEYTDSFAKAALRGVEAREAKAKKRGMGKRRAHARAIVARDVLAGSAERILKGNILHRDISEDNIITDRKTTGHMGMLIDLDLAKELSSLQPESELAPSSIAVPTRQQRKGPSFLAQPVPHNSSLLQMAPGVDCIFQITSNKRRLLRYKEGGDFIVDSSAISFGTDPYHESMADNADTHRDCTPSPQFVCRDLLRIIIGSRPMDAHLR</sequence>